<sequence>MSELENLKARQQELLDKIHALEEQYEGIENEHNAQKMQELNKMQTQLIGSQNNLKQQLQSVQEKLKIINGEIDKLSSTATDRILEAIKNQRWYFFKNKKHILMDKTTGILWANLNYFPYNKGKNYLGRYYYKETTDLINNYNTDGISDWQLPIFEVFRHMIYDKTFPFHSNINWRIKNEHGEFWMLDDCNCNVNDLSMGDNHFNGIGWILPCSYHLIQDNEYEKNVSENNPLYTEKERLQFTLDLFKENELWPIFDDAEITDLYKKIYFEKPRLLQALREIETQLAQCEEVKTITINFDYTTLLNKYDTASIDKSIIKYYEAVQKWIDELMEYLADFEQQKESVIQDCNQIGLQLSTTYKDDNNLTEAENELLKNRQYYFKDKLALGMDKVKANLLKVKQQADDIEYTINEIDDGDNAIYELAQLEKKERASFALIAENTAKIVNKALQKIDFFEHNRDFIVKAVEVWSKWNEDYKVFKTKQYEELKHSCEEDDIEVEVWQKWYEDWQKLRFTIEEKLQPMIARGLKGDIEVKEEQETPIIMQAIYVLNDYKIAVDNFYLEERKNIYQQYVFQNCGDLQEKFEVEKELYARTVNLQKALQNIIFNCKKEADKIFILRWIDNLIDIQINEIIQFVVDNNLEQISQEVLNEFAKLKQKNYYMYLADIKAYSQEQANREKEYNSLIFKMRKGLMKK</sequence>
<organism evidence="2 3">
    <name type="scientific">Megamonas rupellensis</name>
    <dbReference type="NCBI Taxonomy" id="491921"/>
    <lineage>
        <taxon>Bacteria</taxon>
        <taxon>Bacillati</taxon>
        <taxon>Bacillota</taxon>
        <taxon>Negativicutes</taxon>
        <taxon>Selenomonadales</taxon>
        <taxon>Selenomonadaceae</taxon>
        <taxon>Megamonas</taxon>
    </lineage>
</organism>
<dbReference type="AlphaFoldDB" id="A0A412CD82"/>
<protein>
    <submittedName>
        <fullName evidence="2">Uncharacterized protein</fullName>
    </submittedName>
</protein>
<comment type="caution">
    <text evidence="2">The sequence shown here is derived from an EMBL/GenBank/DDBJ whole genome shotgun (WGS) entry which is preliminary data.</text>
</comment>
<dbReference type="Proteomes" id="UP000286147">
    <property type="component" value="Unassembled WGS sequence"/>
</dbReference>
<name>A0A412CD82_9FIRM</name>
<evidence type="ECO:0000313" key="2">
    <source>
        <dbReference type="EMBL" id="RGQ80128.1"/>
    </source>
</evidence>
<evidence type="ECO:0000313" key="3">
    <source>
        <dbReference type="Proteomes" id="UP000286147"/>
    </source>
</evidence>
<evidence type="ECO:0000256" key="1">
    <source>
        <dbReference type="SAM" id="Coils"/>
    </source>
</evidence>
<reference evidence="2 3" key="1">
    <citation type="submission" date="2018-08" db="EMBL/GenBank/DDBJ databases">
        <title>A genome reference for cultivated species of the human gut microbiota.</title>
        <authorList>
            <person name="Zou Y."/>
            <person name="Xue W."/>
            <person name="Luo G."/>
        </authorList>
    </citation>
    <scope>NUCLEOTIDE SEQUENCE [LARGE SCALE GENOMIC DNA]</scope>
    <source>
        <strain evidence="2 3">AF27-12</strain>
    </source>
</reference>
<accession>A0A412CD82</accession>
<keyword evidence="1" id="KW-0175">Coiled coil</keyword>
<dbReference type="RefSeq" id="WP_118036238.1">
    <property type="nucleotide sequence ID" value="NZ_QRTP01000026.1"/>
</dbReference>
<proteinExistence type="predicted"/>
<dbReference type="EMBL" id="QRTP01000026">
    <property type="protein sequence ID" value="RGQ80128.1"/>
    <property type="molecule type" value="Genomic_DNA"/>
</dbReference>
<gene>
    <name evidence="2" type="ORF">DWY77_09300</name>
</gene>
<feature type="coiled-coil region" evidence="1">
    <location>
        <begin position="1"/>
        <end position="78"/>
    </location>
</feature>